<dbReference type="Proteomes" id="UP001054945">
    <property type="component" value="Unassembled WGS sequence"/>
</dbReference>
<protein>
    <submittedName>
        <fullName evidence="1">Uncharacterized protein</fullName>
    </submittedName>
</protein>
<reference evidence="1 2" key="1">
    <citation type="submission" date="2021-06" db="EMBL/GenBank/DDBJ databases">
        <title>Caerostris extrusa draft genome.</title>
        <authorList>
            <person name="Kono N."/>
            <person name="Arakawa K."/>
        </authorList>
    </citation>
    <scope>NUCLEOTIDE SEQUENCE [LARGE SCALE GENOMIC DNA]</scope>
</reference>
<keyword evidence="2" id="KW-1185">Reference proteome</keyword>
<comment type="caution">
    <text evidence="1">The sequence shown here is derived from an EMBL/GenBank/DDBJ whole genome shotgun (WGS) entry which is preliminary data.</text>
</comment>
<dbReference type="AlphaFoldDB" id="A0AAV4PW99"/>
<name>A0AAV4PW99_CAEEX</name>
<proteinExistence type="predicted"/>
<gene>
    <name evidence="1" type="ORF">CEXT_163571</name>
</gene>
<sequence length="130" mass="15527">MWEPPYSKISRCEARLNPLQIFRFSLKLSQTKIKRNSLSLVQESNHLLQESNHLLKEEFIHSARKRKGNSCCELKTEEDFDFVRWQHLCPNDIQAESFQDEERGIKSRFSQGKRNDHCSNSPSLFWNWEK</sequence>
<evidence type="ECO:0000313" key="1">
    <source>
        <dbReference type="EMBL" id="GIY00167.1"/>
    </source>
</evidence>
<dbReference type="EMBL" id="BPLR01005151">
    <property type="protein sequence ID" value="GIY00167.1"/>
    <property type="molecule type" value="Genomic_DNA"/>
</dbReference>
<organism evidence="1 2">
    <name type="scientific">Caerostris extrusa</name>
    <name type="common">Bark spider</name>
    <name type="synonym">Caerostris bankana</name>
    <dbReference type="NCBI Taxonomy" id="172846"/>
    <lineage>
        <taxon>Eukaryota</taxon>
        <taxon>Metazoa</taxon>
        <taxon>Ecdysozoa</taxon>
        <taxon>Arthropoda</taxon>
        <taxon>Chelicerata</taxon>
        <taxon>Arachnida</taxon>
        <taxon>Araneae</taxon>
        <taxon>Araneomorphae</taxon>
        <taxon>Entelegynae</taxon>
        <taxon>Araneoidea</taxon>
        <taxon>Araneidae</taxon>
        <taxon>Caerostris</taxon>
    </lineage>
</organism>
<evidence type="ECO:0000313" key="2">
    <source>
        <dbReference type="Proteomes" id="UP001054945"/>
    </source>
</evidence>
<accession>A0AAV4PW99</accession>